<gene>
    <name evidence="3" type="ORF">SAMN05421748_105193</name>
</gene>
<keyword evidence="4" id="KW-1185">Reference proteome</keyword>
<evidence type="ECO:0000313" key="3">
    <source>
        <dbReference type="EMBL" id="SNY38215.1"/>
    </source>
</evidence>
<dbReference type="AlphaFoldDB" id="A0A285HRC5"/>
<evidence type="ECO:0008006" key="5">
    <source>
        <dbReference type="Google" id="ProtNLM"/>
    </source>
</evidence>
<feature type="chain" id="PRO_5039560844" description="Adhesin" evidence="2">
    <location>
        <begin position="24"/>
        <end position="241"/>
    </location>
</feature>
<dbReference type="Proteomes" id="UP000219612">
    <property type="component" value="Unassembled WGS sequence"/>
</dbReference>
<feature type="region of interest" description="Disordered" evidence="1">
    <location>
        <begin position="209"/>
        <end position="241"/>
    </location>
</feature>
<dbReference type="RefSeq" id="WP_097320535.1">
    <property type="nucleotide sequence ID" value="NZ_OBDY01000005.1"/>
</dbReference>
<organism evidence="3 4">
    <name type="scientific">Paractinoplanes atraurantiacus</name>
    <dbReference type="NCBI Taxonomy" id="1036182"/>
    <lineage>
        <taxon>Bacteria</taxon>
        <taxon>Bacillati</taxon>
        <taxon>Actinomycetota</taxon>
        <taxon>Actinomycetes</taxon>
        <taxon>Micromonosporales</taxon>
        <taxon>Micromonosporaceae</taxon>
        <taxon>Paractinoplanes</taxon>
    </lineage>
</organism>
<dbReference type="PROSITE" id="PS51257">
    <property type="entry name" value="PROKAR_LIPOPROTEIN"/>
    <property type="match status" value="1"/>
</dbReference>
<name>A0A285HRC5_9ACTN</name>
<feature type="signal peptide" evidence="2">
    <location>
        <begin position="1"/>
        <end position="23"/>
    </location>
</feature>
<evidence type="ECO:0000256" key="1">
    <source>
        <dbReference type="SAM" id="MobiDB-lite"/>
    </source>
</evidence>
<dbReference type="EMBL" id="OBDY01000005">
    <property type="protein sequence ID" value="SNY38215.1"/>
    <property type="molecule type" value="Genomic_DNA"/>
</dbReference>
<keyword evidence="2" id="KW-0732">Signal</keyword>
<evidence type="ECO:0000256" key="2">
    <source>
        <dbReference type="SAM" id="SignalP"/>
    </source>
</evidence>
<dbReference type="OrthoDB" id="5243271at2"/>
<reference evidence="3 4" key="1">
    <citation type="submission" date="2017-09" db="EMBL/GenBank/DDBJ databases">
        <authorList>
            <person name="Ehlers B."/>
            <person name="Leendertz F.H."/>
        </authorList>
    </citation>
    <scope>NUCLEOTIDE SEQUENCE [LARGE SCALE GENOMIC DNA]</scope>
    <source>
        <strain evidence="3 4">CGMCC 4.6857</strain>
    </source>
</reference>
<sequence length="241" mass="24787">MRHKPLIPLLLLAFLAGCTDLGAIDETSEDRHEFALAGERLVIDNDGGDLRLVAGTTGAVVVQRSLTGKATVDGNASWSLSDDTLKLRVTCSGFVPDCGGRHVVAVPSGVAVTVTSDSPVRAVGLSAALTATVSDSWLRVESPAGPLRLDAGLNADVTDARSPDVVISSRDGGVHLGFASPPRRVEARAGGSVDIVLPAGPETYRVTAAPGRPALRSDPASKRAVEAAAGDGRTAQVRKAR</sequence>
<evidence type="ECO:0000313" key="4">
    <source>
        <dbReference type="Proteomes" id="UP000219612"/>
    </source>
</evidence>
<proteinExistence type="predicted"/>
<protein>
    <recommendedName>
        <fullName evidence="5">Adhesin</fullName>
    </recommendedName>
</protein>
<accession>A0A285HRC5</accession>